<organism evidence="1 2">
    <name type="scientific">Ceratodon purpureus</name>
    <name type="common">Fire moss</name>
    <name type="synonym">Dicranum purpureum</name>
    <dbReference type="NCBI Taxonomy" id="3225"/>
    <lineage>
        <taxon>Eukaryota</taxon>
        <taxon>Viridiplantae</taxon>
        <taxon>Streptophyta</taxon>
        <taxon>Embryophyta</taxon>
        <taxon>Bryophyta</taxon>
        <taxon>Bryophytina</taxon>
        <taxon>Bryopsida</taxon>
        <taxon>Dicranidae</taxon>
        <taxon>Pseudoditrichales</taxon>
        <taxon>Ditrichaceae</taxon>
        <taxon>Ceratodon</taxon>
    </lineage>
</organism>
<comment type="caution">
    <text evidence="1">The sequence shown here is derived from an EMBL/GenBank/DDBJ whole genome shotgun (WGS) entry which is preliminary data.</text>
</comment>
<keyword evidence="2" id="KW-1185">Reference proteome</keyword>
<dbReference type="AlphaFoldDB" id="A0A8T0GRA3"/>
<dbReference type="EMBL" id="CM026431">
    <property type="protein sequence ID" value="KAG0560218.1"/>
    <property type="molecule type" value="Genomic_DNA"/>
</dbReference>
<sequence length="82" mass="9142">MIVLSETGQNESAKLGKTGSFRERFTVGGVRSEFCWRARVKRIEKKKPSTGIFLTQSVTNNCRIVPQGFLTEVDFTGASAWV</sequence>
<evidence type="ECO:0000313" key="2">
    <source>
        <dbReference type="Proteomes" id="UP000822688"/>
    </source>
</evidence>
<dbReference type="Proteomes" id="UP000822688">
    <property type="component" value="Chromosome 10"/>
</dbReference>
<accession>A0A8T0GRA3</accession>
<proteinExistence type="predicted"/>
<name>A0A8T0GRA3_CERPU</name>
<gene>
    <name evidence="1" type="ORF">KC19_10G163200</name>
</gene>
<protein>
    <submittedName>
        <fullName evidence="1">Uncharacterized protein</fullName>
    </submittedName>
</protein>
<evidence type="ECO:0000313" key="1">
    <source>
        <dbReference type="EMBL" id="KAG0560218.1"/>
    </source>
</evidence>
<reference evidence="1" key="1">
    <citation type="submission" date="2020-06" db="EMBL/GenBank/DDBJ databases">
        <title>WGS assembly of Ceratodon purpureus strain R40.</title>
        <authorList>
            <person name="Carey S.B."/>
            <person name="Jenkins J."/>
            <person name="Shu S."/>
            <person name="Lovell J.T."/>
            <person name="Sreedasyam A."/>
            <person name="Maumus F."/>
            <person name="Tiley G.P."/>
            <person name="Fernandez-Pozo N."/>
            <person name="Barry K."/>
            <person name="Chen C."/>
            <person name="Wang M."/>
            <person name="Lipzen A."/>
            <person name="Daum C."/>
            <person name="Saski C.A."/>
            <person name="Payton A.C."/>
            <person name="Mcbreen J.C."/>
            <person name="Conrad R.E."/>
            <person name="Kollar L.M."/>
            <person name="Olsson S."/>
            <person name="Huttunen S."/>
            <person name="Landis J.B."/>
            <person name="Wickett N.J."/>
            <person name="Johnson M.G."/>
            <person name="Rensing S.A."/>
            <person name="Grimwood J."/>
            <person name="Schmutz J."/>
            <person name="Mcdaniel S.F."/>
        </authorList>
    </citation>
    <scope>NUCLEOTIDE SEQUENCE</scope>
    <source>
        <strain evidence="1">R40</strain>
    </source>
</reference>